<evidence type="ECO:0000256" key="1">
    <source>
        <dbReference type="SAM" id="Phobius"/>
    </source>
</evidence>
<name>A0A8F9RYY5_9HYME</name>
<keyword evidence="1" id="KW-0812">Transmembrane</keyword>
<dbReference type="EMBL" id="MW429350">
    <property type="protein sequence ID" value="QYK92313.1"/>
    <property type="molecule type" value="Genomic_DNA"/>
</dbReference>
<geneLocation type="mitochondrion" evidence="2"/>
<evidence type="ECO:0000313" key="2">
    <source>
        <dbReference type="EMBL" id="QYK92313.1"/>
    </source>
</evidence>
<keyword evidence="1" id="KW-0472">Membrane</keyword>
<keyword evidence="2" id="KW-0496">Mitochondrion</keyword>
<proteinExistence type="predicted"/>
<gene>
    <name evidence="2" type="primary">nad6</name>
</gene>
<feature type="transmembrane region" description="Helical" evidence="1">
    <location>
        <begin position="53"/>
        <end position="73"/>
    </location>
</feature>
<keyword evidence="1" id="KW-1133">Transmembrane helix</keyword>
<dbReference type="AlphaFoldDB" id="A0A8F9RYY5"/>
<feature type="transmembrane region" description="Helical" evidence="1">
    <location>
        <begin position="144"/>
        <end position="165"/>
    </location>
</feature>
<protein>
    <submittedName>
        <fullName evidence="2">NADH dehydrogenase subunit 6</fullName>
    </submittedName>
</protein>
<reference evidence="2" key="1">
    <citation type="submission" date="2021-01" db="EMBL/GenBank/DDBJ databases">
        <title>The complete mitochondrial genome of Tetramorium tsushimae (Emery, 1925) (Hymenoptera: Formicidae).</title>
        <authorList>
            <person name="Zhou Z."/>
            <person name="Yin R."/>
        </authorList>
    </citation>
    <scope>NUCLEOTIDE SEQUENCE</scope>
</reference>
<feature type="transmembrane region" description="Helical" evidence="1">
    <location>
        <begin position="85"/>
        <end position="106"/>
    </location>
</feature>
<accession>A0A8F9RYY5</accession>
<feature type="transmembrane region" description="Helical" evidence="1">
    <location>
        <begin position="6"/>
        <end position="22"/>
    </location>
</feature>
<sequence>MNKIFFLMLTLCMLIIFLLTIMKIHPIFLTISLLVYSSLICIIMSLWSFNFLYSIMTFLMLISGLLIIFMYFSSLIANEKNKITINIYIMSSLILNYLVMMMNITFNNFNFFSIPYNFWESMNMFYNINSMQFNNILMIYNYPYMNMTIMCILYLLMSLFIIIKISSIKFGSLRKIN</sequence>
<feature type="transmembrane region" description="Helical" evidence="1">
    <location>
        <begin position="27"/>
        <end position="47"/>
    </location>
</feature>
<organism evidence="2">
    <name type="scientific">Tetramorium tsushimae</name>
    <dbReference type="NCBI Taxonomy" id="291737"/>
    <lineage>
        <taxon>Eukaryota</taxon>
        <taxon>Metazoa</taxon>
        <taxon>Ecdysozoa</taxon>
        <taxon>Arthropoda</taxon>
        <taxon>Hexapoda</taxon>
        <taxon>Insecta</taxon>
        <taxon>Pterygota</taxon>
        <taxon>Neoptera</taxon>
        <taxon>Endopterygota</taxon>
        <taxon>Hymenoptera</taxon>
        <taxon>Apocrita</taxon>
        <taxon>Aculeata</taxon>
        <taxon>Formicoidea</taxon>
        <taxon>Formicidae</taxon>
        <taxon>Myrmicinae</taxon>
        <taxon>Tetramorium</taxon>
    </lineage>
</organism>